<sequence>MIISFGGVARKKQPDQDIKQKTNEGQPGTSGINGMSEELRDEHYNKKLMEAFQLKNQMRNYEALEIYLDIIGQEFLKDSKIDKHVYMRFNAFKNIGEIYERAIKIKEKDPFIWTRLGFLEYETFKNFNLAKSCFEIAIQSYTTIQRRSSHINPILVKLAEIAFQEFDYKTSEQMIDSILVRQNERGDQKSEFFAFLMKSYFCSWKGDDRMNQVYLFNARKIQPNAKYSDLEIIKKFNESVQEKLQSKDLVIKSKIYNQEFDRVEHSYEVLRAQNQQHIIQLKPQKEYSTLFEYFDDFLLQLAASCEQVSWDTLQNSLIDSSKYSVIFDQYFQDSQATFEDQLKKYNDIMNQKEKKNCAQEQQTNSTIAQQPNQTKKQAATQQQNAQETKRQLRKKLDSTEQQLKQYNLQALKDLKDYLITENPQLSDQDLEFIYSINEIQAARQFLVQEKEQKPQNNANDNENSQNLNKYRNSGQDFQLSKKSDQIFNAFGKFNIILKKIQGRGVLYVLRNMLRYLIDDDNNKNLLLNFENSCYLYRLFLVVVNNDFSIQQLDAFGSFSVILTLFEMSLFNDQVMKHVKSNGLISQRKGFYDYLKDKEIEVFIIMNKDIQYWQESSQNLDKIHQFESIKIRFFNCMMFNSFEILNDMHSSIRYFQRLDIEQLRQFGSVCLPWISSNYSIDEYKIAQYGSCKIKEAQVFKNNDVKLMELKSKQLEERQGKISGEQIQPQFSELTYFYLDQLCIYLQKAYQNEFSVSANFSTQEEKIKEMWDKLSYSLCYSESRTMFRVVNHLFSILTAFQSLQKQYYDQYMLKKLEFEKILCEISDKLKIVFIRIMESTKESNFDDISLLKNSLIHELRDITMTTEPRKQINELMRTEQNLLRLLSNEFTHYQVNQQQIKQGDKILQSIQMSLFYMEMFIAILKSNHGEDLNTQLKQVTKLIKQFDKVCKKNHEVFLKSYFYFLTQIFPPLMNFFVTHVNYLDSSKEIHLGNINGSSGFINNNNDLLALLIQLSQYFFDLKFSMKELQKLSQANPSKNSRDIQMSSKKNRNSRENSENFQRNSSKQDDEDEEEEESEDEKKSYQLKMVYGMKANQNKIWQQIVNYNGTQKMNLTGSGIQNQQLGYLYQNDLIDAYFLKDILSFCNLLCNGRLSQCGTMIKKDVANIITFLDVICKFLLEKQKQIFESCSKAKHYYSIFQEASDKTPFKFFLMYNISQQNQQVKCTCGTINQRCNLDNLKYKQTIENLSSQLLNIMSHICFEASPYQIVNQKGKKKLTLVESFPSLYGVVGPNNSNTISYLQALRDKLSPINLVYSDFKVQSQIIHTQILSEIYLSVNSHKLNQDYKTNENYIKNKVSYKKSLNIMMISLLELYNQIKQELKNGRTFITQNSSNYSMSWANTNQAHLIKICLTQMITLYLINRQQASIKNLQQAIIILSIICEKIEKLLILQQDPRYRCNNAYEVEQAICQLLERLIEYIQRSQNNLGDEVQFKLIPDLFEVYILQMHSITSQFQNRFDNMEINLSFDYPCLQSIIQRKMCDKVDLSNDPVQKYKFLCQIAKSIKIARMNQSLNGCVELFIILIKYGIKLGLQLKYEENCFSDQELAEMKMIFETVIQTLSTNRDIFKFIQNTLVPQSTTYQVGSDREESIVLDPNISASLLRAQIFETNEIPAYNQYENSLFKLYLYGDRLFQLLSLASPKVWMKMLLQYSLAKALKMEIELNQCERNRTCFEIMEKIRDMLLPLINSMNNYEDNYQNQSIQNFYQNDEKKNLITQINHFDFSICDLRIKIRRFYLEICQQCQKYEYIKEVQKRFIQLYRQSENQKQKDSGSTSQALQVIKQIELRMMMELSRDKFIESLNQRVKMQLSIFLNIRNNIISNNGSLSVQEMDQLRSTYKDFKDKLLTTKDQIPNQLRDAIDIFIETHSKKGYLSKLINDEQKRLLRQTLLMCSAFCGPDSEVAGEKITSKFLDFSRIFDEEYELDGLMISIKWFLNILEERTNIGNKEGSNDIKRAPAGSKIDLELCKKLKATLEELEKQIQDQNQRTIQAQQAYQQQIPSLFAEEQLIPQFPSIGTKVFNQQ</sequence>
<organism evidence="3 4">
    <name type="scientific">Stylonychia lemnae</name>
    <name type="common">Ciliate</name>
    <dbReference type="NCBI Taxonomy" id="5949"/>
    <lineage>
        <taxon>Eukaryota</taxon>
        <taxon>Sar</taxon>
        <taxon>Alveolata</taxon>
        <taxon>Ciliophora</taxon>
        <taxon>Intramacronucleata</taxon>
        <taxon>Spirotrichea</taxon>
        <taxon>Stichotrichia</taxon>
        <taxon>Sporadotrichida</taxon>
        <taxon>Oxytrichidae</taxon>
        <taxon>Stylonychinae</taxon>
        <taxon>Stylonychia</taxon>
    </lineage>
</organism>
<evidence type="ECO:0000313" key="3">
    <source>
        <dbReference type="EMBL" id="CDW73908.1"/>
    </source>
</evidence>
<feature type="region of interest" description="Disordered" evidence="2">
    <location>
        <begin position="451"/>
        <end position="471"/>
    </location>
</feature>
<feature type="compositionally biased region" description="Polar residues" evidence="2">
    <location>
        <begin position="23"/>
        <end position="33"/>
    </location>
</feature>
<feature type="compositionally biased region" description="Low complexity" evidence="2">
    <location>
        <begin position="456"/>
        <end position="468"/>
    </location>
</feature>
<proteinExistence type="predicted"/>
<feature type="compositionally biased region" description="Low complexity" evidence="2">
    <location>
        <begin position="368"/>
        <end position="386"/>
    </location>
</feature>
<evidence type="ECO:0000256" key="2">
    <source>
        <dbReference type="SAM" id="MobiDB-lite"/>
    </source>
</evidence>
<keyword evidence="1" id="KW-0175">Coiled coil</keyword>
<feature type="compositionally biased region" description="Polar residues" evidence="2">
    <location>
        <begin position="1030"/>
        <end position="1043"/>
    </location>
</feature>
<dbReference type="SUPFAM" id="SSF48452">
    <property type="entry name" value="TPR-like"/>
    <property type="match status" value="1"/>
</dbReference>
<reference evidence="3 4" key="1">
    <citation type="submission" date="2014-06" db="EMBL/GenBank/DDBJ databases">
        <authorList>
            <person name="Swart Estienne"/>
        </authorList>
    </citation>
    <scope>NUCLEOTIDE SEQUENCE [LARGE SCALE GENOMIC DNA]</scope>
    <source>
        <strain evidence="3 4">130c</strain>
    </source>
</reference>
<feature type="region of interest" description="Disordered" evidence="2">
    <location>
        <begin position="358"/>
        <end position="396"/>
    </location>
</feature>
<evidence type="ECO:0000313" key="4">
    <source>
        <dbReference type="Proteomes" id="UP000039865"/>
    </source>
</evidence>
<dbReference type="InterPro" id="IPR011990">
    <property type="entry name" value="TPR-like_helical_dom_sf"/>
</dbReference>
<feature type="region of interest" description="Disordered" evidence="2">
    <location>
        <begin position="1"/>
        <end position="35"/>
    </location>
</feature>
<dbReference type="Proteomes" id="UP000039865">
    <property type="component" value="Unassembled WGS sequence"/>
</dbReference>
<name>A0A077ZZH1_STYLE</name>
<evidence type="ECO:0000256" key="1">
    <source>
        <dbReference type="SAM" id="Coils"/>
    </source>
</evidence>
<keyword evidence="4" id="KW-1185">Reference proteome</keyword>
<feature type="compositionally biased region" description="Acidic residues" evidence="2">
    <location>
        <begin position="1066"/>
        <end position="1076"/>
    </location>
</feature>
<feature type="compositionally biased region" description="Basic and acidic residues" evidence="2">
    <location>
        <begin position="12"/>
        <end position="22"/>
    </location>
</feature>
<feature type="coiled-coil region" evidence="1">
    <location>
        <begin position="2025"/>
        <end position="2052"/>
    </location>
</feature>
<protein>
    <submittedName>
        <fullName evidence="3">Uncharacterized protein</fullName>
    </submittedName>
</protein>
<dbReference type="EMBL" id="CCKQ01002801">
    <property type="protein sequence ID" value="CDW73908.1"/>
    <property type="molecule type" value="Genomic_DNA"/>
</dbReference>
<dbReference type="InParanoid" id="A0A077ZZH1"/>
<feature type="region of interest" description="Disordered" evidence="2">
    <location>
        <begin position="1030"/>
        <end position="1080"/>
    </location>
</feature>
<accession>A0A077ZZH1</accession>
<feature type="compositionally biased region" description="Basic and acidic residues" evidence="2">
    <location>
        <begin position="387"/>
        <end position="396"/>
    </location>
</feature>
<gene>
    <name evidence="3" type="primary">Contig10370.g11067</name>
    <name evidence="3" type="ORF">STYLEM_2898</name>
</gene>
<feature type="compositionally biased region" description="Polar residues" evidence="2">
    <location>
        <begin position="358"/>
        <end position="367"/>
    </location>
</feature>